<organism evidence="2 3">
    <name type="scientific">Vitis vinifera</name>
    <name type="common">Grape</name>
    <dbReference type="NCBI Taxonomy" id="29760"/>
    <lineage>
        <taxon>Eukaryota</taxon>
        <taxon>Viridiplantae</taxon>
        <taxon>Streptophyta</taxon>
        <taxon>Embryophyta</taxon>
        <taxon>Tracheophyta</taxon>
        <taxon>Spermatophyta</taxon>
        <taxon>Magnoliopsida</taxon>
        <taxon>eudicotyledons</taxon>
        <taxon>Gunneridae</taxon>
        <taxon>Pentapetalae</taxon>
        <taxon>rosids</taxon>
        <taxon>Vitales</taxon>
        <taxon>Vitaceae</taxon>
        <taxon>Viteae</taxon>
        <taxon>Vitis</taxon>
    </lineage>
</organism>
<dbReference type="Gene3D" id="3.30.420.10">
    <property type="entry name" value="Ribonuclease H-like superfamily/Ribonuclease H"/>
    <property type="match status" value="2"/>
</dbReference>
<dbReference type="AlphaFoldDB" id="A0A438CBC1"/>
<sequence length="650" mass="74081">MDGFSGYSQILMAPEDMEKTSFITEWGTYCYRVMPFGLKNAGATYQRAATTLFHDMMHRDVEVYVDDMIVKSRGRSDHLAALGERGIEVDPDKIRAILDMPAPRTERESQPTVWDDQCQRAFERIREYLLSPPVLAPPTPGRPLLYTCPYQTWLWVHTRSSWSPYEMADEDVAAVTSLSGWRMYFDGAANHSGYGIGVLLISPHGDHIPRSMEVFGDSNLVLRQIQGEWKTRDNQFADALATLASMIDIPVDATVRPLLIESRSAPAYCCLIDDVEPDDGLPWYHDIYHFLRLGVYPEAATAKDKRALRQLATDSLLPVCSEVSRVSDTRRSHSRAALRVHALTSPWPFSVWGIDIIGKISPKSSSGHEFILVAIDYFTKWVEAASYARLTSSGVASFIRSHIICRYGVPHELISDRGPQTNGAVEAANKNIKRILRRMVETSRDWSEKLPFALWAYRTSFRTSTGATPYSLVYGMEAMLPVEIEMGSLRVALEQQIPEADWAQARFDQLNLLDERRLRAADHVRAYQRKMARAFKKRVKPRPLHRELTPEGAAWLMDLDGNRFSEPTNVDQLKRHPQVHGSWGSLYMLHFIYEGMSFDHWVFEPSFLSFLSPYHLGLRYVPCLKTTLRPWDQMSSSTALLGQDREFDDD</sequence>
<dbReference type="InterPro" id="IPR012337">
    <property type="entry name" value="RNaseH-like_sf"/>
</dbReference>
<name>A0A438CBC1_VITVI</name>
<gene>
    <name evidence="2" type="primary">pol_1096</name>
    <name evidence="2" type="ORF">CK203_109915</name>
</gene>
<dbReference type="InterPro" id="IPR043128">
    <property type="entry name" value="Rev_trsase/Diguanyl_cyclase"/>
</dbReference>
<dbReference type="EMBL" id="QGNW01002363">
    <property type="protein sequence ID" value="RVW20479.1"/>
    <property type="molecule type" value="Genomic_DNA"/>
</dbReference>
<dbReference type="Proteomes" id="UP000288805">
    <property type="component" value="Unassembled WGS sequence"/>
</dbReference>
<dbReference type="GO" id="GO:0003676">
    <property type="term" value="F:nucleic acid binding"/>
    <property type="evidence" value="ECO:0007669"/>
    <property type="project" value="InterPro"/>
</dbReference>
<dbReference type="SUPFAM" id="SSF53098">
    <property type="entry name" value="Ribonuclease H-like"/>
    <property type="match status" value="2"/>
</dbReference>
<feature type="domain" description="Integrase catalytic" evidence="1">
    <location>
        <begin position="342"/>
        <end position="439"/>
    </location>
</feature>
<dbReference type="SUPFAM" id="SSF56672">
    <property type="entry name" value="DNA/RNA polymerases"/>
    <property type="match status" value="1"/>
</dbReference>
<dbReference type="Gene3D" id="3.10.10.10">
    <property type="entry name" value="HIV Type 1 Reverse Transcriptase, subunit A, domain 1"/>
    <property type="match status" value="1"/>
</dbReference>
<accession>A0A438CBC1</accession>
<dbReference type="InterPro" id="IPR043502">
    <property type="entry name" value="DNA/RNA_pol_sf"/>
</dbReference>
<dbReference type="Pfam" id="PF00078">
    <property type="entry name" value="RVT_1"/>
    <property type="match status" value="1"/>
</dbReference>
<evidence type="ECO:0000313" key="3">
    <source>
        <dbReference type="Proteomes" id="UP000288805"/>
    </source>
</evidence>
<dbReference type="InterPro" id="IPR001584">
    <property type="entry name" value="Integrase_cat-core"/>
</dbReference>
<evidence type="ECO:0000259" key="1">
    <source>
        <dbReference type="PROSITE" id="PS50994"/>
    </source>
</evidence>
<dbReference type="PANTHER" id="PTHR48475">
    <property type="entry name" value="RIBONUCLEASE H"/>
    <property type="match status" value="1"/>
</dbReference>
<dbReference type="CDD" id="cd01647">
    <property type="entry name" value="RT_LTR"/>
    <property type="match status" value="1"/>
</dbReference>
<dbReference type="PANTHER" id="PTHR48475:SF1">
    <property type="entry name" value="RNASE H TYPE-1 DOMAIN-CONTAINING PROTEIN"/>
    <property type="match status" value="1"/>
</dbReference>
<evidence type="ECO:0000313" key="2">
    <source>
        <dbReference type="EMBL" id="RVW20479.1"/>
    </source>
</evidence>
<dbReference type="InterPro" id="IPR036397">
    <property type="entry name" value="RNaseH_sf"/>
</dbReference>
<dbReference type="PROSITE" id="PS50994">
    <property type="entry name" value="INTEGRASE"/>
    <property type="match status" value="1"/>
</dbReference>
<comment type="caution">
    <text evidence="2">The sequence shown here is derived from an EMBL/GenBank/DDBJ whole genome shotgun (WGS) entry which is preliminary data.</text>
</comment>
<proteinExistence type="predicted"/>
<dbReference type="Gene3D" id="3.30.70.270">
    <property type="match status" value="1"/>
</dbReference>
<reference evidence="2 3" key="1">
    <citation type="journal article" date="2018" name="PLoS Genet.">
        <title>Population sequencing reveals clonal diversity and ancestral inbreeding in the grapevine cultivar Chardonnay.</title>
        <authorList>
            <person name="Roach M.J."/>
            <person name="Johnson D.L."/>
            <person name="Bohlmann J."/>
            <person name="van Vuuren H.J."/>
            <person name="Jones S.J."/>
            <person name="Pretorius I.S."/>
            <person name="Schmidt S.A."/>
            <person name="Borneman A.R."/>
        </authorList>
    </citation>
    <scope>NUCLEOTIDE SEQUENCE [LARGE SCALE GENOMIC DNA]</scope>
    <source>
        <strain evidence="3">cv. Chardonnay</strain>
        <tissue evidence="2">Leaf</tissue>
    </source>
</reference>
<dbReference type="InterPro" id="IPR000477">
    <property type="entry name" value="RT_dom"/>
</dbReference>
<protein>
    <submittedName>
        <fullName evidence="2">Retrovirus-related Pol polyprotein from transposon 17.6</fullName>
    </submittedName>
</protein>
<dbReference type="GO" id="GO:0015074">
    <property type="term" value="P:DNA integration"/>
    <property type="evidence" value="ECO:0007669"/>
    <property type="project" value="InterPro"/>
</dbReference>